<proteinExistence type="inferred from homology"/>
<evidence type="ECO:0000256" key="12">
    <source>
        <dbReference type="ARBA" id="ARBA00041874"/>
    </source>
</evidence>
<dbReference type="EMBL" id="JABSTR010000993">
    <property type="protein sequence ID" value="KAH9383201.1"/>
    <property type="molecule type" value="Genomic_DNA"/>
</dbReference>
<comment type="catalytic activity">
    <reaction evidence="16">
        <text>L-2-aminoadipate(in) + 2-oxoglutarate(out) = L-2-aminoadipate(out) + 2-oxoglutarate(in)</text>
        <dbReference type="Rhea" id="RHEA:71747"/>
        <dbReference type="ChEBI" id="CHEBI:16810"/>
        <dbReference type="ChEBI" id="CHEBI:58672"/>
    </reaction>
</comment>
<dbReference type="Pfam" id="PF00153">
    <property type="entry name" value="Mito_carr"/>
    <property type="match status" value="3"/>
</dbReference>
<evidence type="ECO:0000256" key="7">
    <source>
        <dbReference type="ARBA" id="ARBA00022989"/>
    </source>
</evidence>
<comment type="function">
    <text evidence="13">Transports dicarboxylates across the inner membranes of mitochondria by a counter-exchange mechanism. Can transport 2-oxoadipate (2-oxohexanedioate), 2-oxoglutarate, adipate (hexanedioate), glutarate, and to a lesser extent, pimelate (heptanedioate), 2-oxopimelate (2-oxoheptanedioate), 2-aminoadipate (2-aminohexanedioate), oxaloacetate, and citrate. Plays a central role in catabolism of lysine, hydroxylysine, and tryptophan, by transporting common metabolite intermediates (such as 2-oxoadipate) into the mitochondria, where it is converted into acetyl-CoA and can enter the citric acid (TCA) cycle.</text>
</comment>
<keyword evidence="8" id="KW-0496">Mitochondrion</keyword>
<gene>
    <name evidence="22" type="ORF">HPB48_024036</name>
</gene>
<dbReference type="PROSITE" id="PS50920">
    <property type="entry name" value="SOLCAR"/>
    <property type="match status" value="3"/>
</dbReference>
<evidence type="ECO:0000256" key="11">
    <source>
        <dbReference type="ARBA" id="ARBA00039747"/>
    </source>
</evidence>
<evidence type="ECO:0000256" key="18">
    <source>
        <dbReference type="ARBA" id="ARBA00048920"/>
    </source>
</evidence>
<keyword evidence="6" id="KW-0999">Mitochondrion inner membrane</keyword>
<dbReference type="OMA" id="KPYFHFG"/>
<keyword evidence="7" id="KW-1133">Transmembrane helix</keyword>
<dbReference type="InterPro" id="IPR018108">
    <property type="entry name" value="MCP_transmembrane"/>
</dbReference>
<evidence type="ECO:0000256" key="19">
    <source>
        <dbReference type="ARBA" id="ARBA00048998"/>
    </source>
</evidence>
<comment type="similarity">
    <text evidence="2 21">Belongs to the mitochondrial carrier (TC 2.A.29) family.</text>
</comment>
<dbReference type="AlphaFoldDB" id="A0A9J6H7S6"/>
<keyword evidence="23" id="KW-1185">Reference proteome</keyword>
<evidence type="ECO:0000256" key="4">
    <source>
        <dbReference type="ARBA" id="ARBA00022692"/>
    </source>
</evidence>
<evidence type="ECO:0000256" key="9">
    <source>
        <dbReference type="ARBA" id="ARBA00023136"/>
    </source>
</evidence>
<evidence type="ECO:0000256" key="3">
    <source>
        <dbReference type="ARBA" id="ARBA00022448"/>
    </source>
</evidence>
<keyword evidence="5" id="KW-0677">Repeat</keyword>
<name>A0A9J6H7S6_HAELO</name>
<feature type="repeat" description="Solcar" evidence="20">
    <location>
        <begin position="110"/>
        <end position="199"/>
    </location>
</feature>
<accession>A0A9J6H7S6</accession>
<sequence length="305" mass="34194">MPPPQEGEKRALRHHHKAALQFSSGAVAGFIEVCVNHPLDVVKTRLQMQSADDPHRYKSIADCFRRMVKAEGFLSIYKGIVPVLVVETPKMALRFMVYEQTKRVLSPHLSLVPNNLISGFLAGAIEGIAVNPFEVVKVRLQTDRALVAAQPSAYSLARQIYRTHGMGRDGLSLGLTSNIFRHGVFVMFYFTIYAKLKEKAPKFDNKRQESLYKVGAGLFSGCVSTCFNIPWDVVKSRIQGLQPVPGETKYKTCWQSFKVVYREEGFLALYKGLAPKMLRLGTGHALIIVLYEHIVELLEALASRL</sequence>
<feature type="repeat" description="Solcar" evidence="20">
    <location>
        <begin position="16"/>
        <end position="104"/>
    </location>
</feature>
<keyword evidence="9 20" id="KW-0472">Membrane</keyword>
<dbReference type="PANTHER" id="PTHR46356">
    <property type="entry name" value="MITOCHONDRIAL 2-OXODICARBOXYLATE CARRIER"/>
    <property type="match status" value="1"/>
</dbReference>
<evidence type="ECO:0000256" key="21">
    <source>
        <dbReference type="RuleBase" id="RU000488"/>
    </source>
</evidence>
<feature type="repeat" description="Solcar" evidence="20">
    <location>
        <begin position="208"/>
        <end position="297"/>
    </location>
</feature>
<dbReference type="OrthoDB" id="1747031at2759"/>
<evidence type="ECO:0000256" key="10">
    <source>
        <dbReference type="ARBA" id="ARBA00036018"/>
    </source>
</evidence>
<comment type="catalytic activity">
    <reaction evidence="18">
        <text>glutarate(in) + 2-oxoglutarate(out) = glutarate(out) + 2-oxoglutarate(in)</text>
        <dbReference type="Rhea" id="RHEA:71751"/>
        <dbReference type="ChEBI" id="CHEBI:16810"/>
        <dbReference type="ChEBI" id="CHEBI:30921"/>
    </reaction>
</comment>
<comment type="catalytic activity">
    <reaction evidence="17">
        <text>2-oxoheptanedioate(in) + 2-oxoglutarate(out) = 2-oxoheptanedioate(out) + 2-oxoglutarate(in)</text>
        <dbReference type="Rhea" id="RHEA:71755"/>
        <dbReference type="ChEBI" id="CHEBI:16810"/>
        <dbReference type="ChEBI" id="CHEBI:72701"/>
    </reaction>
</comment>
<comment type="caution">
    <text evidence="22">The sequence shown here is derived from an EMBL/GenBank/DDBJ whole genome shotgun (WGS) entry which is preliminary data.</text>
</comment>
<evidence type="ECO:0000256" key="15">
    <source>
        <dbReference type="ARBA" id="ARBA00048003"/>
    </source>
</evidence>
<comment type="subcellular location">
    <subcellularLocation>
        <location evidence="1">Mitochondrion inner membrane</location>
        <topology evidence="1">Multi-pass membrane protein</topology>
    </subcellularLocation>
</comment>
<comment type="catalytic activity">
    <reaction evidence="19">
        <text>hexanedioate(in) + 2-oxoglutarate(out) = hexanedioate(out) + 2-oxoglutarate(in)</text>
        <dbReference type="Rhea" id="RHEA:71743"/>
        <dbReference type="ChEBI" id="CHEBI:16810"/>
        <dbReference type="ChEBI" id="CHEBI:17128"/>
    </reaction>
</comment>
<comment type="catalytic activity">
    <reaction evidence="10">
        <text>2-oxoadipate(in) + 2-oxoglutarate(out) = 2-oxoadipate(out) + 2-oxoglutarate(in)</text>
        <dbReference type="Rhea" id="RHEA:71739"/>
        <dbReference type="ChEBI" id="CHEBI:16810"/>
        <dbReference type="ChEBI" id="CHEBI:57499"/>
    </reaction>
</comment>
<evidence type="ECO:0000256" key="14">
    <source>
        <dbReference type="ARBA" id="ARBA00047537"/>
    </source>
</evidence>
<evidence type="ECO:0000256" key="8">
    <source>
        <dbReference type="ARBA" id="ARBA00023128"/>
    </source>
</evidence>
<evidence type="ECO:0000256" key="1">
    <source>
        <dbReference type="ARBA" id="ARBA00004448"/>
    </source>
</evidence>
<evidence type="ECO:0000256" key="2">
    <source>
        <dbReference type="ARBA" id="ARBA00006375"/>
    </source>
</evidence>
<evidence type="ECO:0000256" key="6">
    <source>
        <dbReference type="ARBA" id="ARBA00022792"/>
    </source>
</evidence>
<protein>
    <recommendedName>
        <fullName evidence="11">Mitochondrial 2-oxodicarboxylate carrier</fullName>
    </recommendedName>
    <alternativeName>
        <fullName evidence="12">Solute carrier family 25 member 21</fullName>
    </alternativeName>
</protein>
<dbReference type="VEuPathDB" id="VectorBase:HLOH_046210"/>
<evidence type="ECO:0000256" key="20">
    <source>
        <dbReference type="PROSITE-ProRule" id="PRU00282"/>
    </source>
</evidence>
<organism evidence="22 23">
    <name type="scientific">Haemaphysalis longicornis</name>
    <name type="common">Bush tick</name>
    <dbReference type="NCBI Taxonomy" id="44386"/>
    <lineage>
        <taxon>Eukaryota</taxon>
        <taxon>Metazoa</taxon>
        <taxon>Ecdysozoa</taxon>
        <taxon>Arthropoda</taxon>
        <taxon>Chelicerata</taxon>
        <taxon>Arachnida</taxon>
        <taxon>Acari</taxon>
        <taxon>Parasitiformes</taxon>
        <taxon>Ixodida</taxon>
        <taxon>Ixodoidea</taxon>
        <taxon>Ixodidae</taxon>
        <taxon>Haemaphysalinae</taxon>
        <taxon>Haemaphysalis</taxon>
    </lineage>
</organism>
<evidence type="ECO:0000256" key="17">
    <source>
        <dbReference type="ARBA" id="ARBA00048581"/>
    </source>
</evidence>
<evidence type="ECO:0000313" key="22">
    <source>
        <dbReference type="EMBL" id="KAH9383201.1"/>
    </source>
</evidence>
<comment type="catalytic activity">
    <reaction evidence="14">
        <text>heptanedioate(in) + 2-oxoglutarate(out) = heptanedioate(out) + 2-oxoglutarate(in)</text>
        <dbReference type="Rhea" id="RHEA:71759"/>
        <dbReference type="ChEBI" id="CHEBI:16810"/>
        <dbReference type="ChEBI" id="CHEBI:36165"/>
    </reaction>
</comment>
<dbReference type="SUPFAM" id="SSF103506">
    <property type="entry name" value="Mitochondrial carrier"/>
    <property type="match status" value="1"/>
</dbReference>
<evidence type="ECO:0000256" key="16">
    <source>
        <dbReference type="ARBA" id="ARBA00048303"/>
    </source>
</evidence>
<dbReference type="PANTHER" id="PTHR46356:SF1">
    <property type="entry name" value="MITOCHONDRIAL 2-OXODICARBOXYLATE CARRIER"/>
    <property type="match status" value="1"/>
</dbReference>
<evidence type="ECO:0000256" key="5">
    <source>
        <dbReference type="ARBA" id="ARBA00022737"/>
    </source>
</evidence>
<reference evidence="22 23" key="1">
    <citation type="journal article" date="2020" name="Cell">
        <title>Large-Scale Comparative Analyses of Tick Genomes Elucidate Their Genetic Diversity and Vector Capacities.</title>
        <authorList>
            <consortium name="Tick Genome and Microbiome Consortium (TIGMIC)"/>
            <person name="Jia N."/>
            <person name="Wang J."/>
            <person name="Shi W."/>
            <person name="Du L."/>
            <person name="Sun Y."/>
            <person name="Zhan W."/>
            <person name="Jiang J.F."/>
            <person name="Wang Q."/>
            <person name="Zhang B."/>
            <person name="Ji P."/>
            <person name="Bell-Sakyi L."/>
            <person name="Cui X.M."/>
            <person name="Yuan T.T."/>
            <person name="Jiang B.G."/>
            <person name="Yang W.F."/>
            <person name="Lam T.T."/>
            <person name="Chang Q.C."/>
            <person name="Ding S.J."/>
            <person name="Wang X.J."/>
            <person name="Zhu J.G."/>
            <person name="Ruan X.D."/>
            <person name="Zhao L."/>
            <person name="Wei J.T."/>
            <person name="Ye R.Z."/>
            <person name="Que T.C."/>
            <person name="Du C.H."/>
            <person name="Zhou Y.H."/>
            <person name="Cheng J.X."/>
            <person name="Dai P.F."/>
            <person name="Guo W.B."/>
            <person name="Han X.H."/>
            <person name="Huang E.J."/>
            <person name="Li L.F."/>
            <person name="Wei W."/>
            <person name="Gao Y.C."/>
            <person name="Liu J.Z."/>
            <person name="Shao H.Z."/>
            <person name="Wang X."/>
            <person name="Wang C.C."/>
            <person name="Yang T.C."/>
            <person name="Huo Q.B."/>
            <person name="Li W."/>
            <person name="Chen H.Y."/>
            <person name="Chen S.E."/>
            <person name="Zhou L.G."/>
            <person name="Ni X.B."/>
            <person name="Tian J.H."/>
            <person name="Sheng Y."/>
            <person name="Liu T."/>
            <person name="Pan Y.S."/>
            <person name="Xia L.Y."/>
            <person name="Li J."/>
            <person name="Zhao F."/>
            <person name="Cao W.C."/>
        </authorList>
    </citation>
    <scope>NUCLEOTIDE SEQUENCE [LARGE SCALE GENOMIC DNA]</scope>
    <source>
        <strain evidence="22">HaeL-2018</strain>
    </source>
</reference>
<dbReference type="Gene3D" id="1.50.40.10">
    <property type="entry name" value="Mitochondrial carrier domain"/>
    <property type="match status" value="2"/>
</dbReference>
<dbReference type="InterPro" id="IPR023395">
    <property type="entry name" value="MCP_dom_sf"/>
</dbReference>
<comment type="catalytic activity">
    <reaction evidence="15">
        <text>citrate(in) + 2-oxoglutarate(out) = citrate(out) + 2-oxoglutarate(in)</text>
        <dbReference type="Rhea" id="RHEA:71763"/>
        <dbReference type="ChEBI" id="CHEBI:16810"/>
        <dbReference type="ChEBI" id="CHEBI:16947"/>
    </reaction>
</comment>
<evidence type="ECO:0000256" key="13">
    <source>
        <dbReference type="ARBA" id="ARBA00046087"/>
    </source>
</evidence>
<dbReference type="GO" id="GO:0005743">
    <property type="term" value="C:mitochondrial inner membrane"/>
    <property type="evidence" value="ECO:0007669"/>
    <property type="project" value="UniProtKB-SubCell"/>
</dbReference>
<keyword evidence="3 21" id="KW-0813">Transport</keyword>
<dbReference type="Proteomes" id="UP000821853">
    <property type="component" value="Unassembled WGS sequence"/>
</dbReference>
<keyword evidence="4 20" id="KW-0812">Transmembrane</keyword>
<evidence type="ECO:0000313" key="23">
    <source>
        <dbReference type="Proteomes" id="UP000821853"/>
    </source>
</evidence>
<dbReference type="InterPro" id="IPR051752">
    <property type="entry name" value="Mito_2-oxodicarb_carrier"/>
</dbReference>